<keyword evidence="2" id="KW-0176">Collagen</keyword>
<dbReference type="GO" id="GO:0005581">
    <property type="term" value="C:collagen trimer"/>
    <property type="evidence" value="ECO:0007669"/>
    <property type="project" value="UniProtKB-KW"/>
</dbReference>
<evidence type="ECO:0000313" key="2">
    <source>
        <dbReference type="EMBL" id="RXM98375.1"/>
    </source>
</evidence>
<accession>A0A662YQA4</accession>
<sequence length="149" mass="16426">MDSTEKLNRNKNSDVKKVVPKSEFFRCLVSLPTCLCFMMAVSSVAFCFLLSFKTFQLENRVKVLEKGNAPVFAPAETSILTDGGTLLPVIRDTIESILQERLSEALPRLRTARDLQAQCSCPPELLGGAQDTLAVVLTWSSQEIDSKGN</sequence>
<proteinExistence type="predicted"/>
<dbReference type="EMBL" id="SCEB01000705">
    <property type="protein sequence ID" value="RXM98375.1"/>
    <property type="molecule type" value="Genomic_DNA"/>
</dbReference>
<keyword evidence="1" id="KW-0812">Transmembrane</keyword>
<comment type="caution">
    <text evidence="2">The sequence shown here is derived from an EMBL/GenBank/DDBJ whole genome shotgun (WGS) entry which is preliminary data.</text>
</comment>
<keyword evidence="1" id="KW-0472">Membrane</keyword>
<organism evidence="2 3">
    <name type="scientific">Acipenser ruthenus</name>
    <name type="common">Sterlet sturgeon</name>
    <dbReference type="NCBI Taxonomy" id="7906"/>
    <lineage>
        <taxon>Eukaryota</taxon>
        <taxon>Metazoa</taxon>
        <taxon>Chordata</taxon>
        <taxon>Craniata</taxon>
        <taxon>Vertebrata</taxon>
        <taxon>Euteleostomi</taxon>
        <taxon>Actinopterygii</taxon>
        <taxon>Chondrostei</taxon>
        <taxon>Acipenseriformes</taxon>
        <taxon>Acipenseridae</taxon>
        <taxon>Acipenser</taxon>
    </lineage>
</organism>
<protein>
    <submittedName>
        <fullName evidence="2">Collagen alpha-1(XXV) chain</fullName>
    </submittedName>
</protein>
<keyword evidence="1" id="KW-1133">Transmembrane helix</keyword>
<reference evidence="2 3" key="1">
    <citation type="submission" date="2019-01" db="EMBL/GenBank/DDBJ databases">
        <title>Draft Genome and Complete Hox-Cluster Characterization of the Sterlet Sturgeon (Acipenser ruthenus).</title>
        <authorList>
            <person name="Wei Q."/>
        </authorList>
    </citation>
    <scope>NUCLEOTIDE SEQUENCE [LARGE SCALE GENOMIC DNA]</scope>
    <source>
        <strain evidence="2">WHYD16114868_AA</strain>
        <tissue evidence="2">Blood</tissue>
    </source>
</reference>
<name>A0A662YQA4_ACIRT</name>
<evidence type="ECO:0000256" key="1">
    <source>
        <dbReference type="SAM" id="Phobius"/>
    </source>
</evidence>
<feature type="transmembrane region" description="Helical" evidence="1">
    <location>
        <begin position="29"/>
        <end position="52"/>
    </location>
</feature>
<keyword evidence="3" id="KW-1185">Reference proteome</keyword>
<gene>
    <name evidence="2" type="ORF">EOD39_13213</name>
</gene>
<dbReference type="Proteomes" id="UP000289886">
    <property type="component" value="Unassembled WGS sequence"/>
</dbReference>
<evidence type="ECO:0000313" key="3">
    <source>
        <dbReference type="Proteomes" id="UP000289886"/>
    </source>
</evidence>
<dbReference type="AlphaFoldDB" id="A0A662YQA4"/>